<reference evidence="8 9" key="1">
    <citation type="submission" date="2019-11" db="EMBL/GenBank/DDBJ databases">
        <authorList>
            <person name="Cao P."/>
        </authorList>
    </citation>
    <scope>NUCLEOTIDE SEQUENCE [LARGE SCALE GENOMIC DNA]</scope>
    <source>
        <strain evidence="8 9">NEAU-AAG5</strain>
    </source>
</reference>
<proteinExistence type="inferred from homology"/>
<dbReference type="EMBL" id="WOFH01000015">
    <property type="protein sequence ID" value="MUN41536.1"/>
    <property type="molecule type" value="Genomic_DNA"/>
</dbReference>
<evidence type="ECO:0000256" key="2">
    <source>
        <dbReference type="ARBA" id="ARBA00008639"/>
    </source>
</evidence>
<protein>
    <submittedName>
        <fullName evidence="8">Pyridoxal-phosphate dependent enzyme</fullName>
    </submittedName>
</protein>
<comment type="caution">
    <text evidence="8">The sequence shown here is derived from an EMBL/GenBank/DDBJ whole genome shotgun (WGS) entry which is preliminary data.</text>
</comment>
<gene>
    <name evidence="8" type="ORF">GNZ18_33835</name>
</gene>
<feature type="active site" description="Nucleophile" evidence="4">
    <location>
        <position position="67"/>
    </location>
</feature>
<evidence type="ECO:0000313" key="9">
    <source>
        <dbReference type="Proteomes" id="UP000432015"/>
    </source>
</evidence>
<dbReference type="Gene3D" id="3.40.50.1100">
    <property type="match status" value="2"/>
</dbReference>
<evidence type="ECO:0000256" key="5">
    <source>
        <dbReference type="PIRSR" id="PIRSR006278-2"/>
    </source>
</evidence>
<feature type="domain" description="Tryptophan synthase beta chain-like PALP" evidence="7">
    <location>
        <begin position="6"/>
        <end position="285"/>
    </location>
</feature>
<dbReference type="PIRSF" id="PIRSF006278">
    <property type="entry name" value="ACCD_DCysDesulf"/>
    <property type="match status" value="1"/>
</dbReference>
<dbReference type="Proteomes" id="UP000432015">
    <property type="component" value="Unassembled WGS sequence"/>
</dbReference>
<dbReference type="GO" id="GO:1901605">
    <property type="term" value="P:alpha-amino acid metabolic process"/>
    <property type="evidence" value="ECO:0007669"/>
    <property type="project" value="UniProtKB-ARBA"/>
</dbReference>
<evidence type="ECO:0000259" key="7">
    <source>
        <dbReference type="Pfam" id="PF00291"/>
    </source>
</evidence>
<evidence type="ECO:0000256" key="3">
    <source>
        <dbReference type="ARBA" id="ARBA00022898"/>
    </source>
</evidence>
<accession>A0A7K1LBA7</accession>
<comment type="cofactor">
    <cofactor evidence="1">
        <name>pyridoxal 5'-phosphate</name>
        <dbReference type="ChEBI" id="CHEBI:597326"/>
    </cofactor>
</comment>
<evidence type="ECO:0000256" key="4">
    <source>
        <dbReference type="PIRSR" id="PIRSR006278-1"/>
    </source>
</evidence>
<evidence type="ECO:0000256" key="1">
    <source>
        <dbReference type="ARBA" id="ARBA00001933"/>
    </source>
</evidence>
<evidence type="ECO:0000313" key="8">
    <source>
        <dbReference type="EMBL" id="MUN41536.1"/>
    </source>
</evidence>
<dbReference type="Pfam" id="PF00291">
    <property type="entry name" value="PALP"/>
    <property type="match status" value="1"/>
</dbReference>
<dbReference type="RefSeq" id="WP_156220729.1">
    <property type="nucleotide sequence ID" value="NZ_WOFH01000015.1"/>
</dbReference>
<dbReference type="PANTHER" id="PTHR43780">
    <property type="entry name" value="1-AMINOCYCLOPROPANE-1-CARBOXYLATE DEAMINASE-RELATED"/>
    <property type="match status" value="1"/>
</dbReference>
<comment type="similarity">
    <text evidence="2">Belongs to the ACC deaminase/D-cysteine desulfhydrase family.</text>
</comment>
<dbReference type="InterPro" id="IPR027278">
    <property type="entry name" value="ACCD_DCysDesulf"/>
</dbReference>
<keyword evidence="9" id="KW-1185">Reference proteome</keyword>
<name>A0A7K1LBA7_9ACTN</name>
<dbReference type="InterPro" id="IPR001926">
    <property type="entry name" value="TrpB-like_PALP"/>
</dbReference>
<feature type="modified residue" description="N6-(pyridoxal phosphate)lysine" evidence="5">
    <location>
        <position position="42"/>
    </location>
</feature>
<sequence length="310" mass="32995">MTPPGAAPSPVVELEDDRIAAHGVRLFLKRDDLVHPDLPGNKWRKLRHNIAPARERGTLLTFGGAYSNHIRAAAAAGRLYGFATIGVIRGEEHLPLNDSLAHAQGMGMRLDYLDRAAYRRKHEPDVVAMLRERWGDFYLLPEGGSNARAVRGCAELGAELRGFDVVCCPCGTGGTLAGLAAGLAPGQRALGFAVLRGGFMDGEVERLQREAYGTRRGAWSVEHGFHFGGYARRTAALDAFADGFADRHGLVLERVYVAKMMAGIYALAARGRFPRGTRVAAVVTGPAGASDTGLSGPSGTVAPGKRASLP</sequence>
<dbReference type="GO" id="GO:0019148">
    <property type="term" value="F:D-cysteine desulfhydrase activity"/>
    <property type="evidence" value="ECO:0007669"/>
    <property type="project" value="TreeGrafter"/>
</dbReference>
<dbReference type="InterPro" id="IPR036052">
    <property type="entry name" value="TrpB-like_PALP_sf"/>
</dbReference>
<dbReference type="PANTHER" id="PTHR43780:SF2">
    <property type="entry name" value="1-AMINOCYCLOPROPANE-1-CARBOXYLATE DEAMINASE-RELATED"/>
    <property type="match status" value="1"/>
</dbReference>
<organism evidence="8 9">
    <name type="scientific">Actinomadura litoris</name>
    <dbReference type="NCBI Taxonomy" id="2678616"/>
    <lineage>
        <taxon>Bacteria</taxon>
        <taxon>Bacillati</taxon>
        <taxon>Actinomycetota</taxon>
        <taxon>Actinomycetes</taxon>
        <taxon>Streptosporangiales</taxon>
        <taxon>Thermomonosporaceae</taxon>
        <taxon>Actinomadura</taxon>
    </lineage>
</organism>
<feature type="region of interest" description="Disordered" evidence="6">
    <location>
        <begin position="288"/>
        <end position="310"/>
    </location>
</feature>
<evidence type="ECO:0000256" key="6">
    <source>
        <dbReference type="SAM" id="MobiDB-lite"/>
    </source>
</evidence>
<dbReference type="AlphaFoldDB" id="A0A7K1LBA7"/>
<keyword evidence="3 5" id="KW-0663">Pyridoxal phosphate</keyword>
<dbReference type="SUPFAM" id="SSF53686">
    <property type="entry name" value="Tryptophan synthase beta subunit-like PLP-dependent enzymes"/>
    <property type="match status" value="1"/>
</dbReference>